<sequence length="71" mass="7276">MCEGHGGAGAAGTCAGTLPEVEAVMRWGGCMGTWPGVLLYDMMVGRWEGAQAGVGQGACPAGRRFKVAFNE</sequence>
<evidence type="ECO:0000313" key="2">
    <source>
        <dbReference type="Proteomes" id="UP000485058"/>
    </source>
</evidence>
<comment type="caution">
    <text evidence="1">The sequence shown here is derived from an EMBL/GenBank/DDBJ whole genome shotgun (WGS) entry which is preliminary data.</text>
</comment>
<name>A0A699Z398_HAELA</name>
<dbReference type="EMBL" id="BLLF01000659">
    <property type="protein sequence ID" value="GFH13858.1"/>
    <property type="molecule type" value="Genomic_DNA"/>
</dbReference>
<reference evidence="1 2" key="1">
    <citation type="submission" date="2020-02" db="EMBL/GenBank/DDBJ databases">
        <title>Draft genome sequence of Haematococcus lacustris strain NIES-144.</title>
        <authorList>
            <person name="Morimoto D."/>
            <person name="Nakagawa S."/>
            <person name="Yoshida T."/>
            <person name="Sawayama S."/>
        </authorList>
    </citation>
    <scope>NUCLEOTIDE SEQUENCE [LARGE SCALE GENOMIC DNA]</scope>
    <source>
        <strain evidence="1 2">NIES-144</strain>
    </source>
</reference>
<keyword evidence="2" id="KW-1185">Reference proteome</keyword>
<organism evidence="1 2">
    <name type="scientific">Haematococcus lacustris</name>
    <name type="common">Green alga</name>
    <name type="synonym">Haematococcus pluvialis</name>
    <dbReference type="NCBI Taxonomy" id="44745"/>
    <lineage>
        <taxon>Eukaryota</taxon>
        <taxon>Viridiplantae</taxon>
        <taxon>Chlorophyta</taxon>
        <taxon>core chlorophytes</taxon>
        <taxon>Chlorophyceae</taxon>
        <taxon>CS clade</taxon>
        <taxon>Chlamydomonadales</taxon>
        <taxon>Haematococcaceae</taxon>
        <taxon>Haematococcus</taxon>
    </lineage>
</organism>
<accession>A0A699Z398</accession>
<dbReference type="AlphaFoldDB" id="A0A699Z398"/>
<proteinExistence type="predicted"/>
<evidence type="ECO:0000313" key="1">
    <source>
        <dbReference type="EMBL" id="GFH13858.1"/>
    </source>
</evidence>
<dbReference type="Proteomes" id="UP000485058">
    <property type="component" value="Unassembled WGS sequence"/>
</dbReference>
<protein>
    <submittedName>
        <fullName evidence="1">Uncharacterized protein</fullName>
    </submittedName>
</protein>
<gene>
    <name evidence="1" type="ORF">HaLaN_09814</name>
</gene>